<dbReference type="NCBIfam" id="TIGR03362">
    <property type="entry name" value="VI_chp_7"/>
    <property type="match status" value="1"/>
</dbReference>
<dbReference type="Pfam" id="PF16989">
    <property type="entry name" value="T6SS_VasJ"/>
    <property type="match status" value="1"/>
</dbReference>
<sequence>MTKQNKLLTYISEGTPAGVELKYDERFEAIENEINNTNNLFSNKPTDWDFIKNHSEVLLESESKDYRLLNWYSKSIYKLNSSINNLISAVSLHDDFITIFGESAYPQRKRAQISILSDFLNFAEKEIVTYLDDLNKENLSSTLNSITSLDKSLMKLHQDDAFNLLPLIKKIKMAIKRIDSSKSEDKSIKEISKTTVLEKAKSVATHLLHIETSIESDRDANKAFRQIQEMSRNLTEYWLKQNSADTRVFKLNRSLTWLNIFQAPKADDKGITPLKPVPITKVQQYQTLLAEEKYADLLIQIEASLTKSPFWIDGHYMAWQCLEAQNKKEAATIICQEVSQLLLQFPELLELSFDDGTLFASNDTQSWIAIQTANSSPSPLESTTEHNINNTIDEWESELDKSKKALKTSTLASSIQPLISGYKQANSGRERFFWRYSQIKLLVQARKFDLASTLLNELDSLYGQNVLTTWAPDLQEQLLELWLTCLNQLPNKNQDPILNKSIRDRLCCLNPVQVISD</sequence>
<dbReference type="EMBL" id="AJYW02000167">
    <property type="protein sequence ID" value="OEE75049.1"/>
    <property type="molecule type" value="Genomic_DNA"/>
</dbReference>
<dbReference type="Pfam" id="PF06812">
    <property type="entry name" value="ImpA_N"/>
    <property type="match status" value="1"/>
</dbReference>
<protein>
    <submittedName>
        <fullName evidence="2">Type VI secretion system ImpA domain-containing protein</fullName>
    </submittedName>
</protein>
<name>A0A1E5CX04_9VIBR</name>
<accession>A0A1E5CX04</accession>
<dbReference type="PANTHER" id="PTHR37024:SF5">
    <property type="entry name" value="IMPA N-TERMINAL DOMAIN-CONTAINING PROTEIN"/>
    <property type="match status" value="1"/>
</dbReference>
<organism evidence="2 3">
    <name type="scientific">Vibrio genomosp. F6 str. FF-238</name>
    <dbReference type="NCBI Taxonomy" id="1191298"/>
    <lineage>
        <taxon>Bacteria</taxon>
        <taxon>Pseudomonadati</taxon>
        <taxon>Pseudomonadota</taxon>
        <taxon>Gammaproteobacteria</taxon>
        <taxon>Vibrionales</taxon>
        <taxon>Vibrionaceae</taxon>
        <taxon>Vibrio</taxon>
    </lineage>
</organism>
<reference evidence="2 3" key="1">
    <citation type="journal article" date="2012" name="Science">
        <title>Ecological populations of bacteria act as socially cohesive units of antibiotic production and resistance.</title>
        <authorList>
            <person name="Cordero O.X."/>
            <person name="Wildschutte H."/>
            <person name="Kirkup B."/>
            <person name="Proehl S."/>
            <person name="Ngo L."/>
            <person name="Hussain F."/>
            <person name="Le Roux F."/>
            <person name="Mincer T."/>
            <person name="Polz M.F."/>
        </authorList>
    </citation>
    <scope>NUCLEOTIDE SEQUENCE [LARGE SCALE GENOMIC DNA]</scope>
    <source>
        <strain evidence="2 3">FF-238</strain>
    </source>
</reference>
<dbReference type="PANTHER" id="PTHR37024">
    <property type="entry name" value="TYPE VI SECRETION SYSTEM DUF2094 AND IMPA-RELATED DOMAIN PROTEIN"/>
    <property type="match status" value="1"/>
</dbReference>
<dbReference type="Proteomes" id="UP000094165">
    <property type="component" value="Unassembled WGS sequence"/>
</dbReference>
<evidence type="ECO:0000313" key="2">
    <source>
        <dbReference type="EMBL" id="OEE75049.1"/>
    </source>
</evidence>
<dbReference type="AlphaFoldDB" id="A0A1E5CX04"/>
<keyword evidence="3" id="KW-1185">Reference proteome</keyword>
<dbReference type="InterPro" id="IPR010657">
    <property type="entry name" value="ImpA_N"/>
</dbReference>
<dbReference type="InterPro" id="IPR017739">
    <property type="entry name" value="T6SS-assoc_VCA0119"/>
</dbReference>
<comment type="caution">
    <text evidence="2">The sequence shown here is derived from an EMBL/GenBank/DDBJ whole genome shotgun (WGS) entry which is preliminary data.</text>
</comment>
<evidence type="ECO:0000313" key="3">
    <source>
        <dbReference type="Proteomes" id="UP000094165"/>
    </source>
</evidence>
<proteinExistence type="predicted"/>
<feature type="domain" description="ImpA N-terminal" evidence="1">
    <location>
        <begin position="9"/>
        <end position="110"/>
    </location>
</feature>
<evidence type="ECO:0000259" key="1">
    <source>
        <dbReference type="Pfam" id="PF06812"/>
    </source>
</evidence>
<gene>
    <name evidence="2" type="ORF">A130_17410</name>
</gene>
<dbReference type="RefSeq" id="WP_017054499.1">
    <property type="nucleotide sequence ID" value="NZ_AJYW02000167.1"/>
</dbReference>